<proteinExistence type="predicted"/>
<dbReference type="EMBL" id="CM047899">
    <property type="protein sequence ID" value="KAJ0102628.1"/>
    <property type="molecule type" value="Genomic_DNA"/>
</dbReference>
<reference evidence="2" key="1">
    <citation type="journal article" date="2023" name="G3 (Bethesda)">
        <title>Genome assembly and association tests identify interacting loci associated with vigor, precocity, and sex in interspecific pistachio rootstocks.</title>
        <authorList>
            <person name="Palmer W."/>
            <person name="Jacygrad E."/>
            <person name="Sagayaradj S."/>
            <person name="Cavanaugh K."/>
            <person name="Han R."/>
            <person name="Bertier L."/>
            <person name="Beede B."/>
            <person name="Kafkas S."/>
            <person name="Golino D."/>
            <person name="Preece J."/>
            <person name="Michelmore R."/>
        </authorList>
    </citation>
    <scope>NUCLEOTIDE SEQUENCE [LARGE SCALE GENOMIC DNA]</scope>
</reference>
<name>A0ACC1BUG2_9ROSI</name>
<gene>
    <name evidence="1" type="ORF">Patl1_05742</name>
</gene>
<accession>A0ACC1BUG2</accession>
<organism evidence="1 2">
    <name type="scientific">Pistacia atlantica</name>
    <dbReference type="NCBI Taxonomy" id="434234"/>
    <lineage>
        <taxon>Eukaryota</taxon>
        <taxon>Viridiplantae</taxon>
        <taxon>Streptophyta</taxon>
        <taxon>Embryophyta</taxon>
        <taxon>Tracheophyta</taxon>
        <taxon>Spermatophyta</taxon>
        <taxon>Magnoliopsida</taxon>
        <taxon>eudicotyledons</taxon>
        <taxon>Gunneridae</taxon>
        <taxon>Pentapetalae</taxon>
        <taxon>rosids</taxon>
        <taxon>malvids</taxon>
        <taxon>Sapindales</taxon>
        <taxon>Anacardiaceae</taxon>
        <taxon>Pistacia</taxon>
    </lineage>
</organism>
<keyword evidence="2" id="KW-1185">Reference proteome</keyword>
<protein>
    <submittedName>
        <fullName evidence="1">Uncharacterized protein</fullName>
    </submittedName>
</protein>
<evidence type="ECO:0000313" key="1">
    <source>
        <dbReference type="EMBL" id="KAJ0102628.1"/>
    </source>
</evidence>
<evidence type="ECO:0000313" key="2">
    <source>
        <dbReference type="Proteomes" id="UP001164250"/>
    </source>
</evidence>
<dbReference type="Proteomes" id="UP001164250">
    <property type="component" value="Chromosome 3"/>
</dbReference>
<sequence length="318" mass="34260">MALTMTSFNNNFISSPFPLSTFKLCCSSTSSQLQLNQTPFKHIQNSGVIACLRANSKELAMKAARVAISGGISVLEIVVSTPGVFEVLQSLAQEHPTMTLGVGTVLKVKDAKNATNAGAKFVMSPSTVKSIMHDVQGREVLYIPGVMTPTEILSAHDAGAKIVKVYPVSALGGTRYISALKKPFPHIPMVASQGITIDLIGEYIAQGATAVVLSDAIFNKEAMAQNNFDAIYQLASLAASQGKEAVQCFGLWIFILSIVTENYQVHQWKHSDTVNPTFTCFFQDYFTLLQLNTVNKSKLVLQMDGSLASVVLGGMRVC</sequence>
<comment type="caution">
    <text evidence="1">The sequence shown here is derived from an EMBL/GenBank/DDBJ whole genome shotgun (WGS) entry which is preliminary data.</text>
</comment>